<protein>
    <submittedName>
        <fullName evidence="1">Uncharacterized protein</fullName>
    </submittedName>
</protein>
<dbReference type="EMBL" id="CAACVG010006952">
    <property type="protein sequence ID" value="VEN42740.1"/>
    <property type="molecule type" value="Genomic_DNA"/>
</dbReference>
<dbReference type="AlphaFoldDB" id="A0A653C6J9"/>
<keyword evidence="2" id="KW-1185">Reference proteome</keyword>
<evidence type="ECO:0000313" key="2">
    <source>
        <dbReference type="Proteomes" id="UP000410492"/>
    </source>
</evidence>
<gene>
    <name evidence="1" type="ORF">CALMAC_LOCUS6123</name>
</gene>
<proteinExistence type="predicted"/>
<sequence>MGPRHAPPEHPWLFFATCFQIVQFRGLVAFHDLLGLPTYQFGQSPYVRRREGSDSPWNLSKINRDMLATVECNFRERLHHMPDVIFALRY</sequence>
<dbReference type="Proteomes" id="UP000410492">
    <property type="component" value="Unassembled WGS sequence"/>
</dbReference>
<organism evidence="1 2">
    <name type="scientific">Callosobruchus maculatus</name>
    <name type="common">Southern cowpea weevil</name>
    <name type="synonym">Pulse bruchid</name>
    <dbReference type="NCBI Taxonomy" id="64391"/>
    <lineage>
        <taxon>Eukaryota</taxon>
        <taxon>Metazoa</taxon>
        <taxon>Ecdysozoa</taxon>
        <taxon>Arthropoda</taxon>
        <taxon>Hexapoda</taxon>
        <taxon>Insecta</taxon>
        <taxon>Pterygota</taxon>
        <taxon>Neoptera</taxon>
        <taxon>Endopterygota</taxon>
        <taxon>Coleoptera</taxon>
        <taxon>Polyphaga</taxon>
        <taxon>Cucujiformia</taxon>
        <taxon>Chrysomeloidea</taxon>
        <taxon>Chrysomelidae</taxon>
        <taxon>Bruchinae</taxon>
        <taxon>Bruchini</taxon>
        <taxon>Callosobruchus</taxon>
    </lineage>
</organism>
<accession>A0A653C6J9</accession>
<feature type="non-terminal residue" evidence="1">
    <location>
        <position position="90"/>
    </location>
</feature>
<reference evidence="1 2" key="1">
    <citation type="submission" date="2019-01" db="EMBL/GenBank/DDBJ databases">
        <authorList>
            <person name="Sayadi A."/>
        </authorList>
    </citation>
    <scope>NUCLEOTIDE SEQUENCE [LARGE SCALE GENOMIC DNA]</scope>
</reference>
<name>A0A653C6J9_CALMS</name>
<evidence type="ECO:0000313" key="1">
    <source>
        <dbReference type="EMBL" id="VEN42740.1"/>
    </source>
</evidence>